<accession>A0A5N5KWY9</accession>
<evidence type="ECO:0000313" key="2">
    <source>
        <dbReference type="Proteomes" id="UP000326939"/>
    </source>
</evidence>
<evidence type="ECO:0000313" key="1">
    <source>
        <dbReference type="EMBL" id="KAB5534486.1"/>
    </source>
</evidence>
<evidence type="ECO:0008006" key="3">
    <source>
        <dbReference type="Google" id="ProtNLM"/>
    </source>
</evidence>
<dbReference type="PANTHER" id="PTHR33710:SF71">
    <property type="entry name" value="ENDONUCLEASE_EXONUCLEASE_PHOSPHATASE DOMAIN-CONTAINING PROTEIN"/>
    <property type="match status" value="1"/>
</dbReference>
<dbReference type="PANTHER" id="PTHR33710">
    <property type="entry name" value="BNAC02G09200D PROTEIN"/>
    <property type="match status" value="1"/>
</dbReference>
<comment type="caution">
    <text evidence="1">The sequence shown here is derived from an EMBL/GenBank/DDBJ whole genome shotgun (WGS) entry which is preliminary data.</text>
</comment>
<dbReference type="AlphaFoldDB" id="A0A5N5KWY9"/>
<protein>
    <recommendedName>
        <fullName evidence="3">Endonuclease/exonuclease/phosphatase domain-containing protein</fullName>
    </recommendedName>
</protein>
<keyword evidence="2" id="KW-1185">Reference proteome</keyword>
<sequence length="233" mass="27478">MGDQVTLSSKLKQPRIDDEDAEVTELIQIPVQGLHFTWHNSQIGDATVLRKLDWAFGNQNFIMKWPLSTATFQTRVASDHNPIIVSLLLSPPRQKSKFRFLNLWTRQEGYEEMVQSAWTSEAYSNPISRLTTKLRTLKGVLSNFHRTHSTRIESVKQRRLDSMRKKPWTCVPMIGKLTDRREQCHLYNKLSADKESFYRQRSRIQWLTLGDKNTTFFHRSLTHRRSRNRIHNL</sequence>
<proteinExistence type="predicted"/>
<gene>
    <name evidence="1" type="ORF">DKX38_017572</name>
</gene>
<organism evidence="1 2">
    <name type="scientific">Salix brachista</name>
    <dbReference type="NCBI Taxonomy" id="2182728"/>
    <lineage>
        <taxon>Eukaryota</taxon>
        <taxon>Viridiplantae</taxon>
        <taxon>Streptophyta</taxon>
        <taxon>Embryophyta</taxon>
        <taxon>Tracheophyta</taxon>
        <taxon>Spermatophyta</taxon>
        <taxon>Magnoliopsida</taxon>
        <taxon>eudicotyledons</taxon>
        <taxon>Gunneridae</taxon>
        <taxon>Pentapetalae</taxon>
        <taxon>rosids</taxon>
        <taxon>fabids</taxon>
        <taxon>Malpighiales</taxon>
        <taxon>Salicaceae</taxon>
        <taxon>Saliceae</taxon>
        <taxon>Salix</taxon>
    </lineage>
</organism>
<name>A0A5N5KWY9_9ROSI</name>
<dbReference type="EMBL" id="VDCV01000011">
    <property type="protein sequence ID" value="KAB5534486.1"/>
    <property type="molecule type" value="Genomic_DNA"/>
</dbReference>
<reference evidence="2" key="1">
    <citation type="journal article" date="2019" name="Gigascience">
        <title>De novo genome assembly of the endangered Acer yangbiense, a plant species with extremely small populations endemic to Yunnan Province, China.</title>
        <authorList>
            <person name="Yang J."/>
            <person name="Wariss H.M."/>
            <person name="Tao L."/>
            <person name="Zhang R."/>
            <person name="Yun Q."/>
            <person name="Hollingsworth P."/>
            <person name="Dao Z."/>
            <person name="Luo G."/>
            <person name="Guo H."/>
            <person name="Ma Y."/>
            <person name="Sun W."/>
        </authorList>
    </citation>
    <scope>NUCLEOTIDE SEQUENCE [LARGE SCALE GENOMIC DNA]</scope>
    <source>
        <strain evidence="2">cv. br00</strain>
    </source>
</reference>
<dbReference type="SUPFAM" id="SSF56219">
    <property type="entry name" value="DNase I-like"/>
    <property type="match status" value="1"/>
</dbReference>
<dbReference type="InterPro" id="IPR036691">
    <property type="entry name" value="Endo/exonu/phosph_ase_sf"/>
</dbReference>
<dbReference type="Proteomes" id="UP000326939">
    <property type="component" value="Chromosome 11"/>
</dbReference>